<reference evidence="2 3" key="2">
    <citation type="submission" date="2018-11" db="EMBL/GenBank/DDBJ databases">
        <authorList>
            <consortium name="Pathogen Informatics"/>
        </authorList>
    </citation>
    <scope>NUCLEOTIDE SEQUENCE [LARGE SCALE GENOMIC DNA]</scope>
</reference>
<accession>A0A0N4XFF8</accession>
<feature type="transmembrane region" description="Helical" evidence="1">
    <location>
        <begin position="12"/>
        <end position="32"/>
    </location>
</feature>
<feature type="transmembrane region" description="Helical" evidence="1">
    <location>
        <begin position="137"/>
        <end position="154"/>
    </location>
</feature>
<gene>
    <name evidence="2" type="ORF">NBR_LOCUS1261</name>
</gene>
<proteinExistence type="predicted"/>
<evidence type="ECO:0000313" key="3">
    <source>
        <dbReference type="Proteomes" id="UP000271162"/>
    </source>
</evidence>
<organism evidence="4">
    <name type="scientific">Nippostrongylus brasiliensis</name>
    <name type="common">Rat hookworm</name>
    <dbReference type="NCBI Taxonomy" id="27835"/>
    <lineage>
        <taxon>Eukaryota</taxon>
        <taxon>Metazoa</taxon>
        <taxon>Ecdysozoa</taxon>
        <taxon>Nematoda</taxon>
        <taxon>Chromadorea</taxon>
        <taxon>Rhabditida</taxon>
        <taxon>Rhabditina</taxon>
        <taxon>Rhabditomorpha</taxon>
        <taxon>Strongyloidea</taxon>
        <taxon>Heligmosomidae</taxon>
        <taxon>Nippostrongylus</taxon>
    </lineage>
</organism>
<dbReference type="AlphaFoldDB" id="A0A0N4XFF8"/>
<keyword evidence="1" id="KW-1133">Transmembrane helix</keyword>
<dbReference type="EMBL" id="UYSL01000916">
    <property type="protein sequence ID" value="VDL64594.1"/>
    <property type="molecule type" value="Genomic_DNA"/>
</dbReference>
<evidence type="ECO:0000256" key="1">
    <source>
        <dbReference type="SAM" id="Phobius"/>
    </source>
</evidence>
<protein>
    <submittedName>
        <fullName evidence="4">G protein-coupled receptor</fullName>
    </submittedName>
</protein>
<dbReference type="WBParaSite" id="NBR_0000126001-mRNA-1">
    <property type="protein sequence ID" value="NBR_0000126001-mRNA-1"/>
    <property type="gene ID" value="NBR_0000126001"/>
</dbReference>
<feature type="transmembrane region" description="Helical" evidence="1">
    <location>
        <begin position="95"/>
        <end position="112"/>
    </location>
</feature>
<name>A0A0N4XFF8_NIPBR</name>
<dbReference type="STRING" id="27835.A0A0N4XFF8"/>
<evidence type="ECO:0000313" key="2">
    <source>
        <dbReference type="EMBL" id="VDL64594.1"/>
    </source>
</evidence>
<keyword evidence="1" id="KW-0472">Membrane</keyword>
<keyword evidence="1" id="KW-0812">Transmembrane</keyword>
<keyword evidence="3" id="KW-1185">Reference proteome</keyword>
<reference evidence="4" key="1">
    <citation type="submission" date="2017-02" db="UniProtKB">
        <authorList>
            <consortium name="WormBaseParasite"/>
        </authorList>
    </citation>
    <scope>IDENTIFICATION</scope>
</reference>
<sequence length="222" mass="25258">MVVLVSSVLRWILMATVNVILLISTGLANVCFEEQIRTTCQQFNTTVVMENCSYRRHTAFLFVVFCAVRAASYKVETIFTKKHLLLSAGMGETMMTYACSVVLSLLAFYPYAKDFFLLCRLVGYAIQRRFYNGNQDIILTFVALYVYMSIVLVVDEDCFIQLQRMRCLCLKDCPDLSSAIRLLIKPSLSTTKERRSMAGRVVQVLLILSARKWAKTAPILII</sequence>
<evidence type="ECO:0000313" key="4">
    <source>
        <dbReference type="WBParaSite" id="NBR_0000126001-mRNA-1"/>
    </source>
</evidence>
<dbReference type="Proteomes" id="UP000271162">
    <property type="component" value="Unassembled WGS sequence"/>
</dbReference>